<reference evidence="7 8" key="1">
    <citation type="submission" date="2012-03" db="EMBL/GenBank/DDBJ databases">
        <authorList>
            <person name="Harkins D.M."/>
            <person name="Madupu R."/>
            <person name="Durkin A.S."/>
            <person name="Torralba M."/>
            <person name="Methe B."/>
            <person name="Sutton G.G."/>
            <person name="Nelson K.E."/>
        </authorList>
    </citation>
    <scope>NUCLEOTIDE SEQUENCE [LARGE SCALE GENOMIC DNA]</scope>
    <source>
        <strain evidence="7 8">CCUG 2042</strain>
    </source>
</reference>
<dbReference type="Gene3D" id="2.60.120.650">
    <property type="entry name" value="Cupin"/>
    <property type="match status" value="1"/>
</dbReference>
<keyword evidence="4" id="KW-0560">Oxidoreductase</keyword>
<dbReference type="PANTHER" id="PTHR13096:SF8">
    <property type="entry name" value="RIBOSOMAL OXYGENASE 1"/>
    <property type="match status" value="1"/>
</dbReference>
<dbReference type="PROSITE" id="PS51184">
    <property type="entry name" value="JMJC"/>
    <property type="match status" value="1"/>
</dbReference>
<dbReference type="AlphaFoldDB" id="I3D7P2"/>
<evidence type="ECO:0000256" key="3">
    <source>
        <dbReference type="ARBA" id="ARBA00022964"/>
    </source>
</evidence>
<evidence type="ECO:0000256" key="4">
    <source>
        <dbReference type="ARBA" id="ARBA00023002"/>
    </source>
</evidence>
<keyword evidence="5" id="KW-0408">Iron</keyword>
<dbReference type="RefSeq" id="WP_005761470.1">
    <property type="nucleotide sequence ID" value="NZ_AJSX01000041.1"/>
</dbReference>
<gene>
    <name evidence="7" type="ORF">HMPREF1052_0623</name>
</gene>
<evidence type="ECO:0000256" key="5">
    <source>
        <dbReference type="ARBA" id="ARBA00023004"/>
    </source>
</evidence>
<comment type="cofactor">
    <cofactor evidence="1">
        <name>Fe(2+)</name>
        <dbReference type="ChEBI" id="CHEBI:29033"/>
    </cofactor>
</comment>
<dbReference type="PANTHER" id="PTHR13096">
    <property type="entry name" value="MINA53 MYC INDUCED NUCLEAR ANTIGEN"/>
    <property type="match status" value="1"/>
</dbReference>
<keyword evidence="8" id="KW-1185">Reference proteome</keyword>
<dbReference type="Pfam" id="PF20514">
    <property type="entry name" value="WHD_ROXA"/>
    <property type="match status" value="1"/>
</dbReference>
<dbReference type="eggNOG" id="COG2850">
    <property type="taxonomic scope" value="Bacteria"/>
</dbReference>
<dbReference type="PATRIC" id="fig|1095749.3.peg.1922"/>
<accession>I3D7P2</accession>
<dbReference type="InterPro" id="IPR039994">
    <property type="entry name" value="NO66-like"/>
</dbReference>
<sequence length="399" mass="45893">MSQKFCLPEPITAEIFLRDYWQKKPLIIRNGLPEIIGMFEPEDILELAQGEDVTARLLKQYSEDKWTFTPSPLTESDFNELPEKWSVLVQNMEQWSTELGEMWSRFGFIPQWQRDDIMVSYAPAGGSVGKHYDEYDVFLVQGYGHRRWQLGKWCDPSTEFKPDQPIRIFDDMGELVIDEVMNPGDILYIPARMAHYGIAEDDCLTFSFGLRYPNLGELMSHINQGFCHHNPDIDLNEFNIPLRLNQTEQHTGKLAESEIQAMKQALLEKLANSEQFDRLFKQSVATAVSSRRYEMLVSDEISDPEQILSELEDGAVLTQDNNCKLVYLENPLQIFANGEWLDELNPVEAEVLRRLADGEEVSLVELKQLIADVEEQTSAMEILLDSVCNWVDDGWVLLG</sequence>
<dbReference type="OrthoDB" id="9764016at2"/>
<comment type="caution">
    <text evidence="7">The sequence shown here is derived from an EMBL/GenBank/DDBJ whole genome shotgun (WGS) entry which is preliminary data.</text>
</comment>
<organism evidence="7 8">
    <name type="scientific">Pasteurella bettyae CCUG 2042</name>
    <dbReference type="NCBI Taxonomy" id="1095749"/>
    <lineage>
        <taxon>Bacteria</taxon>
        <taxon>Pseudomonadati</taxon>
        <taxon>Pseudomonadota</taxon>
        <taxon>Gammaproteobacteria</taxon>
        <taxon>Pasteurellales</taxon>
        <taxon>Pasteurellaceae</taxon>
        <taxon>Pasteurella</taxon>
    </lineage>
</organism>
<dbReference type="EMBL" id="AJSX01000041">
    <property type="protein sequence ID" value="EIJ67735.1"/>
    <property type="molecule type" value="Genomic_DNA"/>
</dbReference>
<proteinExistence type="predicted"/>
<protein>
    <submittedName>
        <fullName evidence="7">Cupin domain protein, PF06172 family</fullName>
    </submittedName>
</protein>
<evidence type="ECO:0000313" key="8">
    <source>
        <dbReference type="Proteomes" id="UP000006457"/>
    </source>
</evidence>
<keyword evidence="2" id="KW-0479">Metal-binding</keyword>
<dbReference type="InterPro" id="IPR003347">
    <property type="entry name" value="JmjC_dom"/>
</dbReference>
<evidence type="ECO:0000256" key="1">
    <source>
        <dbReference type="ARBA" id="ARBA00001954"/>
    </source>
</evidence>
<dbReference type="GO" id="GO:0046872">
    <property type="term" value="F:metal ion binding"/>
    <property type="evidence" value="ECO:0007669"/>
    <property type="project" value="UniProtKB-KW"/>
</dbReference>
<dbReference type="InterPro" id="IPR046799">
    <property type="entry name" value="ROXA-like_wH"/>
</dbReference>
<dbReference type="GO" id="GO:0016706">
    <property type="term" value="F:2-oxoglutarate-dependent dioxygenase activity"/>
    <property type="evidence" value="ECO:0007669"/>
    <property type="project" value="TreeGrafter"/>
</dbReference>
<dbReference type="SMART" id="SM00558">
    <property type="entry name" value="JmjC"/>
    <property type="match status" value="1"/>
</dbReference>
<feature type="domain" description="JmjC" evidence="6">
    <location>
        <begin position="70"/>
        <end position="227"/>
    </location>
</feature>
<evidence type="ECO:0000259" key="6">
    <source>
        <dbReference type="PROSITE" id="PS51184"/>
    </source>
</evidence>
<dbReference type="SUPFAM" id="SSF51197">
    <property type="entry name" value="Clavaminate synthase-like"/>
    <property type="match status" value="1"/>
</dbReference>
<keyword evidence="3" id="KW-0223">Dioxygenase</keyword>
<evidence type="ECO:0000313" key="7">
    <source>
        <dbReference type="EMBL" id="EIJ67735.1"/>
    </source>
</evidence>
<dbReference type="Pfam" id="PF08007">
    <property type="entry name" value="JmjC_2"/>
    <property type="match status" value="1"/>
</dbReference>
<evidence type="ECO:0000256" key="2">
    <source>
        <dbReference type="ARBA" id="ARBA00022723"/>
    </source>
</evidence>
<name>I3D7P2_9PAST</name>
<dbReference type="Proteomes" id="UP000006457">
    <property type="component" value="Unassembled WGS sequence"/>
</dbReference>
<dbReference type="Gene3D" id="3.40.366.30">
    <property type="entry name" value="50S ribosomal protein L16 arginine hydroxylase, Chain A, Domain 2"/>
    <property type="match status" value="1"/>
</dbReference>